<evidence type="ECO:0000256" key="6">
    <source>
        <dbReference type="ARBA" id="ARBA00022839"/>
    </source>
</evidence>
<comment type="subcellular location">
    <subcellularLocation>
        <location evidence="2 8">Cytoplasm</location>
    </subcellularLocation>
</comment>
<name>A0A5M6CIJ5_9BACT</name>
<proteinExistence type="inferred from homology"/>
<sequence>MAHKNKKKKQSVPKKQRAKSPLSGKDAVGILDVSKGGLGFVKVEGWEQDLLVRPENMGTAFHGDKVKVIVENVNTKGRPEGSIKEVIERRQIEFTGKLEVTEKFAFLIPDKENMRVDIFVPPHKLKGGKTGDHAIVKIVEWPIKSKNPVGEVVELLTNQRVNEIAMKSILVEAGFPLHFSDDAMEEAARIPDILDSEEIKKRKDCRDVFTITIDPADAKDFDDAISIRPLKSGYYEVGVHIADVSYYVQPDTELDKEAYERATSVYLPDRVLPMLPEHISNVLCSLRPNEDKFTFSAIFQMNEAGDVKQYWIGRTVIHSNRRYAYEEAQQIIETGKGDYAKEILLLHKISQNLRAERFKKGAINFSSQEVRFKLDAEGIPVGIEIKESKEANQLIEELMLLANKTVAGFVQKKKVNKVDIPFPYRVHDAPNEDKLAVFAAFASRFGYKFNLNDPDKIAESFNQMLAAVQGKPEQHVLEQLGIRTMAKAIYTTDNIGHYGLGFESYCHFTSPIRRYPDVMVHRIVQQCIDDKVKIDKKMEAKCRHCSDQERKAMEAERGANKYKQVEYMQKFVGDVFDAVISGVSSFGFWAETVEHKCEGLVGLAELSLALKDEFTFLENDYALVGMHTGKRFRIGDKVKIQVLAANLEKRQIDFGYAAEDGKTQEKPASKVPKKPKSEGGKGPKRKKE</sequence>
<feature type="compositionally biased region" description="Basic and acidic residues" evidence="9">
    <location>
        <begin position="659"/>
        <end position="668"/>
    </location>
</feature>
<comment type="catalytic activity">
    <reaction evidence="1 8">
        <text>Exonucleolytic cleavage in the 3'- to 5'-direction to yield nucleoside 5'-phosphates.</text>
        <dbReference type="EC" id="3.1.13.1"/>
    </reaction>
</comment>
<evidence type="ECO:0000256" key="2">
    <source>
        <dbReference type="ARBA" id="ARBA00004496"/>
    </source>
</evidence>
<dbReference type="PROSITE" id="PS50126">
    <property type="entry name" value="S1"/>
    <property type="match status" value="1"/>
</dbReference>
<comment type="caution">
    <text evidence="11">The sequence shown here is derived from an EMBL/GenBank/DDBJ whole genome shotgun (WGS) entry which is preliminary data.</text>
</comment>
<dbReference type="GO" id="GO:0005829">
    <property type="term" value="C:cytosol"/>
    <property type="evidence" value="ECO:0007669"/>
    <property type="project" value="UniProtKB-ARBA"/>
</dbReference>
<comment type="similarity">
    <text evidence="8">Belongs to the RNR ribonuclease family. RNase R subfamily.</text>
</comment>
<dbReference type="InterPro" id="IPR013223">
    <property type="entry name" value="RNase_B_OB_dom"/>
</dbReference>
<keyword evidence="4 8" id="KW-0540">Nuclease</keyword>
<evidence type="ECO:0000256" key="3">
    <source>
        <dbReference type="ARBA" id="ARBA00022490"/>
    </source>
</evidence>
<protein>
    <recommendedName>
        <fullName evidence="8">Ribonuclease R</fullName>
        <shortName evidence="8">RNase R</shortName>
        <ecNumber evidence="8">3.1.13.1</ecNumber>
    </recommendedName>
</protein>
<dbReference type="HAMAP" id="MF_01895">
    <property type="entry name" value="RNase_R"/>
    <property type="match status" value="1"/>
</dbReference>
<dbReference type="InterPro" id="IPR004476">
    <property type="entry name" value="RNase_II/RNase_R"/>
</dbReference>
<gene>
    <name evidence="8 11" type="primary">rnr</name>
    <name evidence="11" type="ORF">F0919_09505</name>
</gene>
<feature type="domain" description="S1 motif" evidence="10">
    <location>
        <begin position="573"/>
        <end position="657"/>
    </location>
</feature>
<keyword evidence="7 8" id="KW-0694">RNA-binding</keyword>
<dbReference type="InterPro" id="IPR040476">
    <property type="entry name" value="CSD2"/>
</dbReference>
<dbReference type="NCBIfam" id="TIGR02063">
    <property type="entry name" value="RNase_R"/>
    <property type="match status" value="1"/>
</dbReference>
<dbReference type="SMART" id="SM00316">
    <property type="entry name" value="S1"/>
    <property type="match status" value="1"/>
</dbReference>
<dbReference type="InterPro" id="IPR001900">
    <property type="entry name" value="RNase_II/R"/>
</dbReference>
<evidence type="ECO:0000313" key="12">
    <source>
        <dbReference type="Proteomes" id="UP000323632"/>
    </source>
</evidence>
<dbReference type="InterPro" id="IPR011805">
    <property type="entry name" value="RNase_R"/>
</dbReference>
<feature type="region of interest" description="Disordered" evidence="9">
    <location>
        <begin position="1"/>
        <end position="23"/>
    </location>
</feature>
<keyword evidence="12" id="KW-1185">Reference proteome</keyword>
<feature type="compositionally biased region" description="Basic residues" evidence="9">
    <location>
        <begin position="1"/>
        <end position="18"/>
    </location>
</feature>
<keyword evidence="5 8" id="KW-0378">Hydrolase</keyword>
<dbReference type="GO" id="GO:0003723">
    <property type="term" value="F:RNA binding"/>
    <property type="evidence" value="ECO:0007669"/>
    <property type="project" value="UniProtKB-UniRule"/>
</dbReference>
<dbReference type="InterPro" id="IPR003029">
    <property type="entry name" value="S1_domain"/>
</dbReference>
<dbReference type="Pfam" id="PF00773">
    <property type="entry name" value="RNB"/>
    <property type="match status" value="1"/>
</dbReference>
<evidence type="ECO:0000256" key="1">
    <source>
        <dbReference type="ARBA" id="ARBA00001849"/>
    </source>
</evidence>
<dbReference type="RefSeq" id="WP_150032512.1">
    <property type="nucleotide sequence ID" value="NZ_VWSH01000002.1"/>
</dbReference>
<organism evidence="11 12">
    <name type="scientific">Taibaiella lutea</name>
    <dbReference type="NCBI Taxonomy" id="2608001"/>
    <lineage>
        <taxon>Bacteria</taxon>
        <taxon>Pseudomonadati</taxon>
        <taxon>Bacteroidota</taxon>
        <taxon>Chitinophagia</taxon>
        <taxon>Chitinophagales</taxon>
        <taxon>Chitinophagaceae</taxon>
        <taxon>Taibaiella</taxon>
    </lineage>
</organism>
<dbReference type="AlphaFoldDB" id="A0A5M6CIJ5"/>
<dbReference type="EMBL" id="VWSH01000002">
    <property type="protein sequence ID" value="KAA5534833.1"/>
    <property type="molecule type" value="Genomic_DNA"/>
</dbReference>
<evidence type="ECO:0000259" key="10">
    <source>
        <dbReference type="PROSITE" id="PS50126"/>
    </source>
</evidence>
<dbReference type="NCBIfam" id="TIGR00358">
    <property type="entry name" value="3_prime_RNase"/>
    <property type="match status" value="1"/>
</dbReference>
<dbReference type="Pfam" id="PF17876">
    <property type="entry name" value="CSD2"/>
    <property type="match status" value="1"/>
</dbReference>
<reference evidence="11 12" key="1">
    <citation type="submission" date="2019-09" db="EMBL/GenBank/DDBJ databases">
        <title>Genome sequence and assembly of Taibaiella sp.</title>
        <authorList>
            <person name="Chhetri G."/>
        </authorList>
    </citation>
    <scope>NUCLEOTIDE SEQUENCE [LARGE SCALE GENOMIC DNA]</scope>
    <source>
        <strain evidence="11 12">KVB11</strain>
    </source>
</reference>
<dbReference type="Pfam" id="PF00575">
    <property type="entry name" value="S1"/>
    <property type="match status" value="1"/>
</dbReference>
<evidence type="ECO:0000256" key="8">
    <source>
        <dbReference type="HAMAP-Rule" id="MF_01895"/>
    </source>
</evidence>
<dbReference type="EC" id="3.1.13.1" evidence="8"/>
<evidence type="ECO:0000256" key="9">
    <source>
        <dbReference type="SAM" id="MobiDB-lite"/>
    </source>
</evidence>
<evidence type="ECO:0000256" key="5">
    <source>
        <dbReference type="ARBA" id="ARBA00022801"/>
    </source>
</evidence>
<dbReference type="GO" id="GO:0006402">
    <property type="term" value="P:mRNA catabolic process"/>
    <property type="evidence" value="ECO:0007669"/>
    <property type="project" value="TreeGrafter"/>
</dbReference>
<dbReference type="InterPro" id="IPR012340">
    <property type="entry name" value="NA-bd_OB-fold"/>
</dbReference>
<dbReference type="SMART" id="SM00357">
    <property type="entry name" value="CSP"/>
    <property type="match status" value="2"/>
</dbReference>
<dbReference type="Pfam" id="PF08206">
    <property type="entry name" value="OB_RNB"/>
    <property type="match status" value="1"/>
</dbReference>
<keyword evidence="3 8" id="KW-0963">Cytoplasm</keyword>
<dbReference type="PANTHER" id="PTHR23355">
    <property type="entry name" value="RIBONUCLEASE"/>
    <property type="match status" value="1"/>
</dbReference>
<keyword evidence="6 8" id="KW-0269">Exonuclease</keyword>
<dbReference type="GO" id="GO:0008859">
    <property type="term" value="F:exoribonuclease II activity"/>
    <property type="evidence" value="ECO:0007669"/>
    <property type="project" value="UniProtKB-UniRule"/>
</dbReference>
<dbReference type="Gene3D" id="2.40.50.140">
    <property type="entry name" value="Nucleic acid-binding proteins"/>
    <property type="match status" value="3"/>
</dbReference>
<accession>A0A5M6CIJ5</accession>
<dbReference type="Proteomes" id="UP000323632">
    <property type="component" value="Unassembled WGS sequence"/>
</dbReference>
<dbReference type="SUPFAM" id="SSF50249">
    <property type="entry name" value="Nucleic acid-binding proteins"/>
    <property type="match status" value="3"/>
</dbReference>
<evidence type="ECO:0000313" key="11">
    <source>
        <dbReference type="EMBL" id="KAA5534833.1"/>
    </source>
</evidence>
<dbReference type="InterPro" id="IPR011129">
    <property type="entry name" value="CSD"/>
</dbReference>
<dbReference type="InterPro" id="IPR050180">
    <property type="entry name" value="RNR_Ribonuclease"/>
</dbReference>
<dbReference type="SMART" id="SM00955">
    <property type="entry name" value="RNB"/>
    <property type="match status" value="1"/>
</dbReference>
<evidence type="ECO:0000256" key="7">
    <source>
        <dbReference type="ARBA" id="ARBA00022884"/>
    </source>
</evidence>
<feature type="region of interest" description="Disordered" evidence="9">
    <location>
        <begin position="658"/>
        <end position="688"/>
    </location>
</feature>
<dbReference type="CDD" id="cd04471">
    <property type="entry name" value="S1_RNase_R"/>
    <property type="match status" value="1"/>
</dbReference>
<evidence type="ECO:0000256" key="4">
    <source>
        <dbReference type="ARBA" id="ARBA00022722"/>
    </source>
</evidence>
<dbReference type="PANTHER" id="PTHR23355:SF9">
    <property type="entry name" value="DIS3-LIKE EXONUCLEASE 2"/>
    <property type="match status" value="1"/>
</dbReference>
<comment type="function">
    <text evidence="8">3'-5' exoribonuclease that releases 5'-nucleoside monophosphates and is involved in maturation of structured RNAs.</text>
</comment>